<dbReference type="STRING" id="721133.SAMN05216176_10316"/>
<proteinExistence type="predicted"/>
<evidence type="ECO:0000259" key="1">
    <source>
        <dbReference type="PROSITE" id="PS50931"/>
    </source>
</evidence>
<sequence length="73" mass="8113">MDIRQLKVIQTVCKTGSVTETARMLHVSQPAISKTVRQVEEETGLTLFENIQGRIFPTEQAHSLLPVQPALPT</sequence>
<dbReference type="GO" id="GO:0003700">
    <property type="term" value="F:DNA-binding transcription factor activity"/>
    <property type="evidence" value="ECO:0007669"/>
    <property type="project" value="InterPro"/>
</dbReference>
<dbReference type="PANTHER" id="PTHR30427:SF1">
    <property type="entry name" value="TRANSCRIPTIONAL ACTIVATOR PROTEIN LYSR"/>
    <property type="match status" value="1"/>
</dbReference>
<dbReference type="PROSITE" id="PS50931">
    <property type="entry name" value="HTH_LYSR"/>
    <property type="match status" value="1"/>
</dbReference>
<dbReference type="GO" id="GO:0010628">
    <property type="term" value="P:positive regulation of gene expression"/>
    <property type="evidence" value="ECO:0007669"/>
    <property type="project" value="TreeGrafter"/>
</dbReference>
<gene>
    <name evidence="2" type="ORF">NA8A_08209</name>
</gene>
<dbReference type="OrthoDB" id="7260751at2"/>
<dbReference type="GO" id="GO:0009089">
    <property type="term" value="P:lysine biosynthetic process via diaminopimelate"/>
    <property type="evidence" value="ECO:0007669"/>
    <property type="project" value="TreeGrafter"/>
</dbReference>
<comment type="caution">
    <text evidence="2">The sequence shown here is derived from an EMBL/GenBank/DDBJ whole genome shotgun (WGS) entry which is preliminary data.</text>
</comment>
<name>K2NTN4_9HYPH</name>
<dbReference type="PANTHER" id="PTHR30427">
    <property type="entry name" value="TRANSCRIPTIONAL ACTIVATOR PROTEIN LYSR"/>
    <property type="match status" value="1"/>
</dbReference>
<dbReference type="Pfam" id="PF00126">
    <property type="entry name" value="HTH_1"/>
    <property type="match status" value="1"/>
</dbReference>
<dbReference type="Gene3D" id="1.10.10.10">
    <property type="entry name" value="Winged helix-like DNA-binding domain superfamily/Winged helix DNA-binding domain"/>
    <property type="match status" value="1"/>
</dbReference>
<organism evidence="2 3">
    <name type="scientific">Nitratireductor indicus C115</name>
    <dbReference type="NCBI Taxonomy" id="1231190"/>
    <lineage>
        <taxon>Bacteria</taxon>
        <taxon>Pseudomonadati</taxon>
        <taxon>Pseudomonadota</taxon>
        <taxon>Alphaproteobacteria</taxon>
        <taxon>Hyphomicrobiales</taxon>
        <taxon>Phyllobacteriaceae</taxon>
        <taxon>Nitratireductor</taxon>
    </lineage>
</organism>
<feature type="domain" description="HTH lysR-type" evidence="1">
    <location>
        <begin position="1"/>
        <end position="58"/>
    </location>
</feature>
<dbReference type="Proteomes" id="UP000007374">
    <property type="component" value="Unassembled WGS sequence"/>
</dbReference>
<evidence type="ECO:0000313" key="3">
    <source>
        <dbReference type="Proteomes" id="UP000007374"/>
    </source>
</evidence>
<dbReference type="EMBL" id="AMSI01000005">
    <property type="protein sequence ID" value="EKF42635.1"/>
    <property type="molecule type" value="Genomic_DNA"/>
</dbReference>
<dbReference type="PRINTS" id="PR00039">
    <property type="entry name" value="HTHLYSR"/>
</dbReference>
<dbReference type="InterPro" id="IPR036390">
    <property type="entry name" value="WH_DNA-bd_sf"/>
</dbReference>
<dbReference type="InterPro" id="IPR000847">
    <property type="entry name" value="LysR_HTH_N"/>
</dbReference>
<dbReference type="AlphaFoldDB" id="K2NTN4"/>
<dbReference type="PATRIC" id="fig|1231190.3.peg.1715"/>
<dbReference type="InterPro" id="IPR036388">
    <property type="entry name" value="WH-like_DNA-bd_sf"/>
</dbReference>
<accession>K2NTN4</accession>
<dbReference type="GO" id="GO:0043565">
    <property type="term" value="F:sequence-specific DNA binding"/>
    <property type="evidence" value="ECO:0007669"/>
    <property type="project" value="TreeGrafter"/>
</dbReference>
<keyword evidence="3" id="KW-1185">Reference proteome</keyword>
<protein>
    <submittedName>
        <fullName evidence="2">LysR family transcriptional regulator</fullName>
    </submittedName>
</protein>
<reference evidence="2 3" key="1">
    <citation type="journal article" date="2012" name="J. Bacteriol.">
        <title>Genome Sequence of Nitratireductor indicus Type Strain C115.</title>
        <authorList>
            <person name="Lai Q."/>
            <person name="Li G."/>
            <person name="Yu Z."/>
            <person name="Shao Z."/>
        </authorList>
    </citation>
    <scope>NUCLEOTIDE SEQUENCE [LARGE SCALE GENOMIC DNA]</scope>
    <source>
        <strain evidence="2 3">C115</strain>
    </source>
</reference>
<evidence type="ECO:0000313" key="2">
    <source>
        <dbReference type="EMBL" id="EKF42635.1"/>
    </source>
</evidence>
<dbReference type="eggNOG" id="COG0583">
    <property type="taxonomic scope" value="Bacteria"/>
</dbReference>
<dbReference type="RefSeq" id="WP_009449969.1">
    <property type="nucleotide sequence ID" value="NZ_AMSI01000005.1"/>
</dbReference>
<dbReference type="SUPFAM" id="SSF46785">
    <property type="entry name" value="Winged helix' DNA-binding domain"/>
    <property type="match status" value="1"/>
</dbReference>